<evidence type="ECO:0000313" key="1">
    <source>
        <dbReference type="EMBL" id="OUS46013.1"/>
    </source>
</evidence>
<dbReference type="EMBL" id="KZ155785">
    <property type="protein sequence ID" value="OUS46013.1"/>
    <property type="molecule type" value="Genomic_DNA"/>
</dbReference>
<sequence length="296" mass="31623">MCSTSFLTSVARLIRPSGTSAASSTRDIHVARFSQRRRPDMSPLERVLAVVRDRVTRDASLARSLARDLSVVATRGRTSFMNDYSPGVSAEDLVGILPDVCDALSTPRADVFAATMRGTTFVINARALDGEGRRRTFVCLDGDVPELAGGTRARATAEAWDRARLAMSLAVRAMGDERVVIDLDAVLEASGSALSPVTIAGILLDFPCVYAMEAESMTSAAAVLSSCALSVHSIECALGDGDVCSVYGWSIPSSLQIDDERVSEWFDSALQALRMLGFRASHKVSHNASGSVKIVF</sequence>
<protein>
    <submittedName>
        <fullName evidence="1">Uncharacterized protein</fullName>
    </submittedName>
</protein>
<accession>A0A1Y5ID67</accession>
<dbReference type="PANTHER" id="PTHR31366:SF2">
    <property type="entry name" value="UPF0739 PROTEIN C1ORF74"/>
    <property type="match status" value="1"/>
</dbReference>
<proteinExistence type="predicted"/>
<dbReference type="Pfam" id="PF14953">
    <property type="entry name" value="DUF4504"/>
    <property type="match status" value="1"/>
</dbReference>
<dbReference type="InterPro" id="IPR027850">
    <property type="entry name" value="DUF4504"/>
</dbReference>
<reference evidence="1" key="1">
    <citation type="submission" date="2017-04" db="EMBL/GenBank/DDBJ databases">
        <title>Population genomics of picophytoplankton unveils novel chromosome hypervariability.</title>
        <authorList>
            <consortium name="DOE Joint Genome Institute"/>
            <person name="Blanc-Mathieu R."/>
            <person name="Krasovec M."/>
            <person name="Hebrard M."/>
            <person name="Yau S."/>
            <person name="Desgranges E."/>
            <person name="Martin J."/>
            <person name="Schackwitz W."/>
            <person name="Kuo A."/>
            <person name="Salin G."/>
            <person name="Donnadieu C."/>
            <person name="Desdevises Y."/>
            <person name="Sanchez-Ferandin S."/>
            <person name="Moreau H."/>
            <person name="Rivals E."/>
            <person name="Grigoriev I.V."/>
            <person name="Grimsley N."/>
            <person name="Eyre-Walker A."/>
            <person name="Piganeau G."/>
        </authorList>
    </citation>
    <scope>NUCLEOTIDE SEQUENCE [LARGE SCALE GENOMIC DNA]</scope>
    <source>
        <strain evidence="1">RCC 1115</strain>
    </source>
</reference>
<name>A0A1Y5ID67_OSTTA</name>
<dbReference type="PANTHER" id="PTHR31366">
    <property type="entry name" value="UPF0739 PROTEIN C1ORF74"/>
    <property type="match status" value="1"/>
</dbReference>
<organism evidence="1">
    <name type="scientific">Ostreococcus tauri</name>
    <name type="common">Marine green alga</name>
    <dbReference type="NCBI Taxonomy" id="70448"/>
    <lineage>
        <taxon>Eukaryota</taxon>
        <taxon>Viridiplantae</taxon>
        <taxon>Chlorophyta</taxon>
        <taxon>Mamiellophyceae</taxon>
        <taxon>Mamiellales</taxon>
        <taxon>Bathycoccaceae</taxon>
        <taxon>Ostreococcus</taxon>
    </lineage>
</organism>
<gene>
    <name evidence="1" type="ORF">BE221DRAFT_206135</name>
</gene>
<dbReference type="AlphaFoldDB" id="A0A1Y5ID67"/>
<dbReference type="Proteomes" id="UP000195557">
    <property type="component" value="Unassembled WGS sequence"/>
</dbReference>